<reference evidence="1 2" key="1">
    <citation type="submission" date="2017-12" db="EMBL/GenBank/DDBJ databases">
        <title>Detection of the carbapenemase gene blaVIM-5 in members of the Pseudomonas putida group isolated from polluted Nigerian wetlands.</title>
        <authorList>
            <person name="Adelowo O."/>
            <person name="Vollmers J."/>
            <person name="Maeusezahl I."/>
            <person name="Kaster A.-K."/>
            <person name="Mueller J.A."/>
        </authorList>
    </citation>
    <scope>NUCLEOTIDE SEQUENCE [LARGE SCALE GENOMIC DNA]</scope>
    <source>
        <strain evidence="1 2">MR69</strain>
    </source>
</reference>
<organism evidence="1 2">
    <name type="scientific">Pseudomonas plecoglossicida</name>
    <dbReference type="NCBI Taxonomy" id="70775"/>
    <lineage>
        <taxon>Bacteria</taxon>
        <taxon>Pseudomonadati</taxon>
        <taxon>Pseudomonadota</taxon>
        <taxon>Gammaproteobacteria</taxon>
        <taxon>Pseudomonadales</taxon>
        <taxon>Pseudomonadaceae</taxon>
        <taxon>Pseudomonas</taxon>
    </lineage>
</organism>
<name>A0ABX4U0W7_PSEDL</name>
<dbReference type="Proteomes" id="UP000234744">
    <property type="component" value="Unassembled WGS sequence"/>
</dbReference>
<gene>
    <name evidence="1" type="ORF">CXG47_12715</name>
</gene>
<comment type="caution">
    <text evidence="1">The sequence shown here is derived from an EMBL/GenBank/DDBJ whole genome shotgun (WGS) entry which is preliminary data.</text>
</comment>
<evidence type="ECO:0000313" key="2">
    <source>
        <dbReference type="Proteomes" id="UP000234744"/>
    </source>
</evidence>
<dbReference type="EMBL" id="PJCJ01000006">
    <property type="protein sequence ID" value="PLV14252.1"/>
    <property type="molecule type" value="Genomic_DNA"/>
</dbReference>
<proteinExistence type="predicted"/>
<keyword evidence="2" id="KW-1185">Reference proteome</keyword>
<accession>A0ABX4U0W7</accession>
<sequence length="121" mass="14170">MLGQMDLEDMYTARQYLADGLACVGFNRAIDRVFHRKVHFGWIKRMVQDKYPHLIDDCLRLLDAFAHRGLKRKFLRSALASHSEDILKAVKADDELVRLSDALTSYLHEYSDLNVFLMFDY</sequence>
<evidence type="ECO:0000313" key="1">
    <source>
        <dbReference type="EMBL" id="PLV14252.1"/>
    </source>
</evidence>
<protein>
    <submittedName>
        <fullName evidence="1">Uncharacterized protein</fullName>
    </submittedName>
</protein>